<dbReference type="RefSeq" id="WP_220148241.1">
    <property type="nucleotide sequence ID" value="NZ_JAHXZI010000024.1"/>
</dbReference>
<gene>
    <name evidence="1" type="ORF">KZ829_35625</name>
</gene>
<comment type="caution">
    <text evidence="1">The sequence shown here is derived from an EMBL/GenBank/DDBJ whole genome shotgun (WGS) entry which is preliminary data.</text>
</comment>
<proteinExistence type="predicted"/>
<reference evidence="1 2" key="1">
    <citation type="journal article" date="2013" name="Antonie Van Leeuwenhoek">
        <title>Actinoplanes hulinensis sp. nov., a novel actinomycete isolated from soybean root (Glycine max (L.) Merr).</title>
        <authorList>
            <person name="Shen Y."/>
            <person name="Liu C."/>
            <person name="Wang X."/>
            <person name="Zhao J."/>
            <person name="Jia F."/>
            <person name="Zhang Y."/>
            <person name="Wang L."/>
            <person name="Yang D."/>
            <person name="Xiang W."/>
        </authorList>
    </citation>
    <scope>NUCLEOTIDE SEQUENCE [LARGE SCALE GENOMIC DNA]</scope>
    <source>
        <strain evidence="1 2">NEAU-M9</strain>
    </source>
</reference>
<name>A0ABS7BE63_9ACTN</name>
<dbReference type="Proteomes" id="UP001519863">
    <property type="component" value="Unassembled WGS sequence"/>
</dbReference>
<dbReference type="EMBL" id="JAHXZI010000024">
    <property type="protein sequence ID" value="MBW6439073.1"/>
    <property type="molecule type" value="Genomic_DNA"/>
</dbReference>
<keyword evidence="2" id="KW-1185">Reference proteome</keyword>
<sequence>MPASDAVGLLTVMKQSIGDYPHPIQTNPALGAAPPAGRALGFEVLGFELGRFRTWLCPRSTRGSRH</sequence>
<organism evidence="1 2">
    <name type="scientific">Actinoplanes hulinensis</name>
    <dbReference type="NCBI Taxonomy" id="1144547"/>
    <lineage>
        <taxon>Bacteria</taxon>
        <taxon>Bacillati</taxon>
        <taxon>Actinomycetota</taxon>
        <taxon>Actinomycetes</taxon>
        <taxon>Micromonosporales</taxon>
        <taxon>Micromonosporaceae</taxon>
        <taxon>Actinoplanes</taxon>
    </lineage>
</organism>
<accession>A0ABS7BE63</accession>
<protein>
    <submittedName>
        <fullName evidence="1">Uncharacterized protein</fullName>
    </submittedName>
</protein>
<evidence type="ECO:0000313" key="2">
    <source>
        <dbReference type="Proteomes" id="UP001519863"/>
    </source>
</evidence>
<evidence type="ECO:0000313" key="1">
    <source>
        <dbReference type="EMBL" id="MBW6439073.1"/>
    </source>
</evidence>